<feature type="region of interest" description="Disordered" evidence="1">
    <location>
        <begin position="90"/>
        <end position="133"/>
    </location>
</feature>
<evidence type="ECO:0000256" key="1">
    <source>
        <dbReference type="SAM" id="MobiDB-lite"/>
    </source>
</evidence>
<keyword evidence="3" id="KW-1185">Reference proteome</keyword>
<dbReference type="AlphaFoldDB" id="A0A1J7J4D5"/>
<accession>A0A1J7J4D5</accession>
<name>A0A1J7J4D5_9PEZI</name>
<evidence type="ECO:0000313" key="3">
    <source>
        <dbReference type="Proteomes" id="UP000182658"/>
    </source>
</evidence>
<sequence length="133" mass="14771">MPLLIAMFHLRFSGLHGKAQPSPDQSLHRTVTTSTGLLLGTRLPHRFSTLSSSISIDLTSQTSICHQASEPLRLPSIRRDFMDSGRKIINRRSMIIKKTSQDGQPAQRLARRPPKPERTTRQAKQPGSGSSMS</sequence>
<organism evidence="2 3">
    <name type="scientific">Coniochaeta ligniaria NRRL 30616</name>
    <dbReference type="NCBI Taxonomy" id="1408157"/>
    <lineage>
        <taxon>Eukaryota</taxon>
        <taxon>Fungi</taxon>
        <taxon>Dikarya</taxon>
        <taxon>Ascomycota</taxon>
        <taxon>Pezizomycotina</taxon>
        <taxon>Sordariomycetes</taxon>
        <taxon>Sordariomycetidae</taxon>
        <taxon>Coniochaetales</taxon>
        <taxon>Coniochaetaceae</taxon>
        <taxon>Coniochaeta</taxon>
    </lineage>
</organism>
<proteinExistence type="predicted"/>
<gene>
    <name evidence="2" type="ORF">CONLIGDRAFT_224439</name>
</gene>
<dbReference type="EMBL" id="KV875118">
    <property type="protein sequence ID" value="OIW22378.1"/>
    <property type="molecule type" value="Genomic_DNA"/>
</dbReference>
<dbReference type="Proteomes" id="UP000182658">
    <property type="component" value="Unassembled WGS sequence"/>
</dbReference>
<reference evidence="2 3" key="1">
    <citation type="submission" date="2016-10" db="EMBL/GenBank/DDBJ databases">
        <title>Draft genome sequence of Coniochaeta ligniaria NRRL30616, a lignocellulolytic fungus for bioabatement of inhibitors in plant biomass hydrolysates.</title>
        <authorList>
            <consortium name="DOE Joint Genome Institute"/>
            <person name="Jimenez D.J."/>
            <person name="Hector R.E."/>
            <person name="Riley R."/>
            <person name="Sun H."/>
            <person name="Grigoriev I.V."/>
            <person name="Van Elsas J.D."/>
            <person name="Nichols N.N."/>
        </authorList>
    </citation>
    <scope>NUCLEOTIDE SEQUENCE [LARGE SCALE GENOMIC DNA]</scope>
    <source>
        <strain evidence="2 3">NRRL 30616</strain>
    </source>
</reference>
<feature type="compositionally biased region" description="Polar residues" evidence="1">
    <location>
        <begin position="122"/>
        <end position="133"/>
    </location>
</feature>
<dbReference type="InParanoid" id="A0A1J7J4D5"/>
<protein>
    <submittedName>
        <fullName evidence="2">Uncharacterized protein</fullName>
    </submittedName>
</protein>
<evidence type="ECO:0000313" key="2">
    <source>
        <dbReference type="EMBL" id="OIW22378.1"/>
    </source>
</evidence>